<dbReference type="NCBIfam" id="TIGR00082">
    <property type="entry name" value="rbfA"/>
    <property type="match status" value="1"/>
</dbReference>
<dbReference type="InterPro" id="IPR015946">
    <property type="entry name" value="KH_dom-like_a/b"/>
</dbReference>
<evidence type="ECO:0000313" key="4">
    <source>
        <dbReference type="Proteomes" id="UP001221217"/>
    </source>
</evidence>
<dbReference type="GO" id="GO:0005829">
    <property type="term" value="C:cytosol"/>
    <property type="evidence" value="ECO:0007669"/>
    <property type="project" value="TreeGrafter"/>
</dbReference>
<dbReference type="AlphaFoldDB" id="A0AAJ1IEH8"/>
<dbReference type="HAMAP" id="MF_00003">
    <property type="entry name" value="RbfA"/>
    <property type="match status" value="1"/>
</dbReference>
<keyword evidence="1 2" id="KW-0690">Ribosome biogenesis</keyword>
<dbReference type="GO" id="GO:0043024">
    <property type="term" value="F:ribosomal small subunit binding"/>
    <property type="evidence" value="ECO:0007669"/>
    <property type="project" value="TreeGrafter"/>
</dbReference>
<evidence type="ECO:0000256" key="2">
    <source>
        <dbReference type="HAMAP-Rule" id="MF_00003"/>
    </source>
</evidence>
<reference evidence="3 4" key="1">
    <citation type="submission" date="2022-12" db="EMBL/GenBank/DDBJ databases">
        <title>Metagenome assembled genome from gulf of manar.</title>
        <authorList>
            <person name="Kohli P."/>
            <person name="Pk S."/>
            <person name="Venkata Ramana C."/>
            <person name="Sasikala C."/>
        </authorList>
    </citation>
    <scope>NUCLEOTIDE SEQUENCE [LARGE SCALE GENOMIC DNA]</scope>
    <source>
        <strain evidence="3">JB008</strain>
    </source>
</reference>
<evidence type="ECO:0000313" key="3">
    <source>
        <dbReference type="EMBL" id="MDC7225896.1"/>
    </source>
</evidence>
<evidence type="ECO:0000256" key="1">
    <source>
        <dbReference type="ARBA" id="ARBA00022517"/>
    </source>
</evidence>
<dbReference type="InterPro" id="IPR023799">
    <property type="entry name" value="RbfA_dom_sf"/>
</dbReference>
<proteinExistence type="inferred from homology"/>
<comment type="subunit">
    <text evidence="2">Monomer. Binds 30S ribosomal subunits, but not 50S ribosomal subunits or 70S ribosomes.</text>
</comment>
<comment type="subcellular location">
    <subcellularLocation>
        <location evidence="2">Cytoplasm</location>
    </subcellularLocation>
</comment>
<dbReference type="GO" id="GO:0030490">
    <property type="term" value="P:maturation of SSU-rRNA"/>
    <property type="evidence" value="ECO:0007669"/>
    <property type="project" value="UniProtKB-UniRule"/>
</dbReference>
<gene>
    <name evidence="2 3" type="primary">rbfA</name>
    <name evidence="3" type="ORF">PQJ61_03930</name>
</gene>
<dbReference type="PANTHER" id="PTHR33515">
    <property type="entry name" value="RIBOSOME-BINDING FACTOR A, CHLOROPLASTIC-RELATED"/>
    <property type="match status" value="1"/>
</dbReference>
<sequence length="125" mass="14184">MSEFRMQRIDNMVREAISEMIMRGTVKDPRISKLVSISKVDVSKDLSFARIYISGIESERKIKSSVDGLNSAAGFIQKNLGKKMHTRTTPKLKFIFDSSIKDGFEMTKKLESMHIEPAPPEESDD</sequence>
<accession>A0AAJ1IEH8</accession>
<dbReference type="PANTHER" id="PTHR33515:SF1">
    <property type="entry name" value="RIBOSOME-BINDING FACTOR A, CHLOROPLASTIC-RELATED"/>
    <property type="match status" value="1"/>
</dbReference>
<dbReference type="InterPro" id="IPR000238">
    <property type="entry name" value="RbfA"/>
</dbReference>
<name>A0AAJ1IEH8_9SPIO</name>
<dbReference type="EMBL" id="JAQQAL010000010">
    <property type="protein sequence ID" value="MDC7225896.1"/>
    <property type="molecule type" value="Genomic_DNA"/>
</dbReference>
<comment type="similarity">
    <text evidence="2">Belongs to the RbfA family.</text>
</comment>
<organism evidence="3 4">
    <name type="scientific">Candidatus Thalassospirochaeta sargassi</name>
    <dbReference type="NCBI Taxonomy" id="3119039"/>
    <lineage>
        <taxon>Bacteria</taxon>
        <taxon>Pseudomonadati</taxon>
        <taxon>Spirochaetota</taxon>
        <taxon>Spirochaetia</taxon>
        <taxon>Spirochaetales</taxon>
        <taxon>Spirochaetaceae</taxon>
        <taxon>Candidatus Thalassospirochaeta</taxon>
    </lineage>
</organism>
<protein>
    <recommendedName>
        <fullName evidence="2">Ribosome-binding factor A</fullName>
    </recommendedName>
</protein>
<dbReference type="Pfam" id="PF02033">
    <property type="entry name" value="RBFA"/>
    <property type="match status" value="1"/>
</dbReference>
<keyword evidence="2" id="KW-0963">Cytoplasm</keyword>
<comment type="caution">
    <text evidence="3">The sequence shown here is derived from an EMBL/GenBank/DDBJ whole genome shotgun (WGS) entry which is preliminary data.</text>
</comment>
<comment type="function">
    <text evidence="2">One of several proteins that assist in the late maturation steps of the functional core of the 30S ribosomal subunit. Associates with free 30S ribosomal subunits (but not with 30S subunits that are part of 70S ribosomes or polysomes). Required for efficient processing of 16S rRNA. May interact with the 5'-terminal helix region of 16S rRNA.</text>
</comment>
<dbReference type="Proteomes" id="UP001221217">
    <property type="component" value="Unassembled WGS sequence"/>
</dbReference>
<dbReference type="SUPFAM" id="SSF89919">
    <property type="entry name" value="Ribosome-binding factor A, RbfA"/>
    <property type="match status" value="1"/>
</dbReference>
<dbReference type="Gene3D" id="3.30.300.20">
    <property type="match status" value="1"/>
</dbReference>